<dbReference type="EMBL" id="MFEC01000002">
    <property type="protein sequence ID" value="OGE72068.1"/>
    <property type="molecule type" value="Genomic_DNA"/>
</dbReference>
<proteinExistence type="predicted"/>
<evidence type="ECO:0000313" key="2">
    <source>
        <dbReference type="Proteomes" id="UP000177135"/>
    </source>
</evidence>
<comment type="caution">
    <text evidence="1">The sequence shown here is derived from an EMBL/GenBank/DDBJ whole genome shotgun (WGS) entry which is preliminary data.</text>
</comment>
<protein>
    <submittedName>
        <fullName evidence="1">Uncharacterized protein</fullName>
    </submittedName>
</protein>
<reference evidence="1 2" key="1">
    <citation type="journal article" date="2016" name="Nat. Commun.">
        <title>Thousands of microbial genomes shed light on interconnected biogeochemical processes in an aquifer system.</title>
        <authorList>
            <person name="Anantharaman K."/>
            <person name="Brown C.T."/>
            <person name="Hug L.A."/>
            <person name="Sharon I."/>
            <person name="Castelle C.J."/>
            <person name="Probst A.J."/>
            <person name="Thomas B.C."/>
            <person name="Singh A."/>
            <person name="Wilkins M.J."/>
            <person name="Karaoz U."/>
            <person name="Brodie E.L."/>
            <person name="Williams K.H."/>
            <person name="Hubbard S.S."/>
            <person name="Banfield J.F."/>
        </authorList>
    </citation>
    <scope>NUCLEOTIDE SEQUENCE [LARGE SCALE GENOMIC DNA]</scope>
</reference>
<evidence type="ECO:0000313" key="1">
    <source>
        <dbReference type="EMBL" id="OGE72068.1"/>
    </source>
</evidence>
<dbReference type="AlphaFoldDB" id="A0A1F5N375"/>
<organism evidence="1 2">
    <name type="scientific">Candidatus Daviesbacteria bacterium RIFOXYD1_FULL_41_10</name>
    <dbReference type="NCBI Taxonomy" id="1797801"/>
    <lineage>
        <taxon>Bacteria</taxon>
        <taxon>Candidatus Daviesiibacteriota</taxon>
    </lineage>
</organism>
<sequence length="182" mass="20596">MAEQEFEVVTFDGAKLARYCGASFPEDRSLKADVYLSLDMFYDFEGSYAQVVPRFRPNWPTHQELADEALEDILLRGWQRKIPPDVRTLLATTRTAVFSAHGNTLEDTGWYAHIEDEVRIPVQTLVEKHLSNYETIILAVCNPEGATVLQVQGTVIYPAFLFGVPEETEMITKKALSTIQPQ</sequence>
<accession>A0A1F5N375</accession>
<gene>
    <name evidence="1" type="ORF">A2617_02800</name>
</gene>
<name>A0A1F5N375_9BACT</name>
<dbReference type="Proteomes" id="UP000177135">
    <property type="component" value="Unassembled WGS sequence"/>
</dbReference>